<reference evidence="2 3" key="1">
    <citation type="submission" date="2024-10" db="EMBL/GenBank/DDBJ databases">
        <title>Updated reference genomes for cyclostephanoid diatoms.</title>
        <authorList>
            <person name="Roberts W.R."/>
            <person name="Alverson A.J."/>
        </authorList>
    </citation>
    <scope>NUCLEOTIDE SEQUENCE [LARGE SCALE GENOMIC DNA]</scope>
    <source>
        <strain evidence="2 3">AJA010-31</strain>
    </source>
</reference>
<proteinExistence type="predicted"/>
<evidence type="ECO:0000256" key="1">
    <source>
        <dbReference type="SAM" id="SignalP"/>
    </source>
</evidence>
<accession>A0ABD3PMJ2</accession>
<keyword evidence="3" id="KW-1185">Reference proteome</keyword>
<feature type="chain" id="PRO_5044804226" description="NAD(P)-binding domain-containing protein" evidence="1">
    <location>
        <begin position="18"/>
        <end position="207"/>
    </location>
</feature>
<organism evidence="2 3">
    <name type="scientific">Cyclotella atomus</name>
    <dbReference type="NCBI Taxonomy" id="382360"/>
    <lineage>
        <taxon>Eukaryota</taxon>
        <taxon>Sar</taxon>
        <taxon>Stramenopiles</taxon>
        <taxon>Ochrophyta</taxon>
        <taxon>Bacillariophyta</taxon>
        <taxon>Coscinodiscophyceae</taxon>
        <taxon>Thalassiosirophycidae</taxon>
        <taxon>Stephanodiscales</taxon>
        <taxon>Stephanodiscaceae</taxon>
        <taxon>Cyclotella</taxon>
    </lineage>
</organism>
<gene>
    <name evidence="2" type="ORF">ACHAWO_013920</name>
</gene>
<dbReference type="SUPFAM" id="SSF51735">
    <property type="entry name" value="NAD(P)-binding Rossmann-fold domains"/>
    <property type="match status" value="1"/>
</dbReference>
<dbReference type="Gene3D" id="3.40.50.720">
    <property type="entry name" value="NAD(P)-binding Rossmann-like Domain"/>
    <property type="match status" value="1"/>
</dbReference>
<evidence type="ECO:0000313" key="3">
    <source>
        <dbReference type="Proteomes" id="UP001530400"/>
    </source>
</evidence>
<name>A0ABD3PMJ2_9STRA</name>
<dbReference type="EMBL" id="JALLPJ020000534">
    <property type="protein sequence ID" value="KAL3789192.1"/>
    <property type="molecule type" value="Genomic_DNA"/>
</dbReference>
<evidence type="ECO:0008006" key="4">
    <source>
        <dbReference type="Google" id="ProtNLM"/>
    </source>
</evidence>
<dbReference type="AlphaFoldDB" id="A0ABD3PMJ2"/>
<dbReference type="Proteomes" id="UP001530400">
    <property type="component" value="Unassembled WGS sequence"/>
</dbReference>
<keyword evidence="1" id="KW-0732">Signal</keyword>
<feature type="signal peptide" evidence="1">
    <location>
        <begin position="1"/>
        <end position="17"/>
    </location>
</feature>
<comment type="caution">
    <text evidence="2">The sequence shown here is derived from an EMBL/GenBank/DDBJ whole genome shotgun (WGS) entry which is preliminary data.</text>
</comment>
<sequence>MKLIHLMLMLCSHTAIAFNIVLAGGTGEMGRALSSSLVNDGHDVTILCRNAFLAAAPARVTEEFGWLGKSFLSKHPTIRLRDWDGGDLLDIVGQDWIGWQEDTLAKADAVVNLVGGFTQQREMATERIIRESYRVNPNVLQISVGPRDDELDMFQPVIARPLKMDRLQKCEEMVKMNCANFECLRLEANRVEQGCHEIKKVIYDRLK</sequence>
<evidence type="ECO:0000313" key="2">
    <source>
        <dbReference type="EMBL" id="KAL3789192.1"/>
    </source>
</evidence>
<protein>
    <recommendedName>
        <fullName evidence="4">NAD(P)-binding domain-containing protein</fullName>
    </recommendedName>
</protein>
<dbReference type="InterPro" id="IPR036291">
    <property type="entry name" value="NAD(P)-bd_dom_sf"/>
</dbReference>